<keyword evidence="5" id="KW-1185">Reference proteome</keyword>
<name>A0A1H7WDV6_9FLAO</name>
<reference evidence="5" key="1">
    <citation type="submission" date="2016-10" db="EMBL/GenBank/DDBJ databases">
        <authorList>
            <person name="Varghese N."/>
            <person name="Submissions S."/>
        </authorList>
    </citation>
    <scope>NUCLEOTIDE SEQUENCE [LARGE SCALE GENOMIC DNA]</scope>
    <source>
        <strain evidence="5">DSM 16471</strain>
    </source>
</reference>
<dbReference type="CDD" id="cd00754">
    <property type="entry name" value="Ubl_MoaD"/>
    <property type="match status" value="1"/>
</dbReference>
<dbReference type="PANTHER" id="PTHR33359">
    <property type="entry name" value="MOLYBDOPTERIN SYNTHASE SULFUR CARRIER SUBUNIT"/>
    <property type="match status" value="1"/>
</dbReference>
<dbReference type="SUPFAM" id="SSF54285">
    <property type="entry name" value="MoaD/ThiS"/>
    <property type="match status" value="1"/>
</dbReference>
<dbReference type="InterPro" id="IPR003749">
    <property type="entry name" value="ThiS/MoaD-like"/>
</dbReference>
<dbReference type="STRING" id="228957.SAMN04488008_11143"/>
<dbReference type="EMBL" id="FNZN01000011">
    <property type="protein sequence ID" value="SEM19107.1"/>
    <property type="molecule type" value="Genomic_DNA"/>
</dbReference>
<proteinExistence type="inferred from homology"/>
<dbReference type="InterPro" id="IPR044672">
    <property type="entry name" value="MOCS2A"/>
</dbReference>
<dbReference type="AlphaFoldDB" id="A0A1H7WDV6"/>
<dbReference type="GO" id="GO:1990133">
    <property type="term" value="C:molybdopterin adenylyltransferase complex"/>
    <property type="evidence" value="ECO:0007669"/>
    <property type="project" value="TreeGrafter"/>
</dbReference>
<evidence type="ECO:0000256" key="3">
    <source>
        <dbReference type="ARBA" id="ARBA00024247"/>
    </source>
</evidence>
<dbReference type="Gene3D" id="3.10.20.30">
    <property type="match status" value="1"/>
</dbReference>
<dbReference type="RefSeq" id="WP_091627009.1">
    <property type="nucleotide sequence ID" value="NZ_FNZN01000011.1"/>
</dbReference>
<evidence type="ECO:0000256" key="2">
    <source>
        <dbReference type="ARBA" id="ARBA00024200"/>
    </source>
</evidence>
<dbReference type="GO" id="GO:0000166">
    <property type="term" value="F:nucleotide binding"/>
    <property type="evidence" value="ECO:0007669"/>
    <property type="project" value="UniProtKB-KW"/>
</dbReference>
<dbReference type="GO" id="GO:0006777">
    <property type="term" value="P:Mo-molybdopterin cofactor biosynthetic process"/>
    <property type="evidence" value="ECO:0007669"/>
    <property type="project" value="InterPro"/>
</dbReference>
<accession>A0A1H7WDV6</accession>
<organism evidence="4 5">
    <name type="scientific">Maribacter orientalis</name>
    <dbReference type="NCBI Taxonomy" id="228957"/>
    <lineage>
        <taxon>Bacteria</taxon>
        <taxon>Pseudomonadati</taxon>
        <taxon>Bacteroidota</taxon>
        <taxon>Flavobacteriia</taxon>
        <taxon>Flavobacteriales</taxon>
        <taxon>Flavobacteriaceae</taxon>
        <taxon>Maribacter</taxon>
    </lineage>
</organism>
<evidence type="ECO:0000313" key="4">
    <source>
        <dbReference type="EMBL" id="SEM19107.1"/>
    </source>
</evidence>
<gene>
    <name evidence="4" type="ORF">SAMN04488008_11143</name>
</gene>
<dbReference type="Pfam" id="PF02597">
    <property type="entry name" value="ThiS"/>
    <property type="match status" value="1"/>
</dbReference>
<dbReference type="OrthoDB" id="598356at2"/>
<dbReference type="Proteomes" id="UP000198990">
    <property type="component" value="Unassembled WGS sequence"/>
</dbReference>
<evidence type="ECO:0000313" key="5">
    <source>
        <dbReference type="Proteomes" id="UP000198990"/>
    </source>
</evidence>
<dbReference type="InterPro" id="IPR012675">
    <property type="entry name" value="Beta-grasp_dom_sf"/>
</dbReference>
<sequence length="80" mass="8450">MNVLFFGIAKDIVGSSQITFSDEFKKPNSVAALKAQLMLSYPELSKLTSLAVAVNSEYAEDDVSLTVGDEIAIIPPVSGG</sequence>
<keyword evidence="1" id="KW-0547">Nucleotide-binding</keyword>
<evidence type="ECO:0000256" key="1">
    <source>
        <dbReference type="ARBA" id="ARBA00022741"/>
    </source>
</evidence>
<dbReference type="PANTHER" id="PTHR33359:SF1">
    <property type="entry name" value="MOLYBDOPTERIN SYNTHASE SULFUR CARRIER SUBUNIT"/>
    <property type="match status" value="1"/>
</dbReference>
<comment type="similarity">
    <text evidence="2">Belongs to the MoaD family.</text>
</comment>
<dbReference type="InterPro" id="IPR016155">
    <property type="entry name" value="Mopterin_synth/thiamin_S_b"/>
</dbReference>
<dbReference type="UniPathway" id="UPA00344"/>
<protein>
    <recommendedName>
        <fullName evidence="3">Molybdopterin synthase sulfur carrier subunit</fullName>
    </recommendedName>
</protein>